<sequence>MRELVAQMFAKYDCQRVEDASRALREILQELALLGLWRAKFFERAAFYGGTALRILYGLDRFSEDLDFSLLRPMPDFSLGRYSQALERELAAFGFEVRVEQKGKAVATAVQSAFLKADTANELLVIQAGEPIRRQIPAGQVTRIKIEVDTAPPPGFATENKFLLQPIPFSVRSYRLPDLFAGKMHAVLCRRWKNRVKGRDWYDLIWYCAHHPELHLAHLEQRMRQSGHWNGTASLSPDSFHDLLAGSIGRLDVDQARREVLPFVRNPEALAVWSREFFLDVVRRIRFV</sequence>
<keyword evidence="2" id="KW-1185">Reference proteome</keyword>
<reference evidence="1 2" key="1">
    <citation type="submission" date="2017-03" db="EMBL/GenBank/DDBJ databases">
        <title>Genome sequence of Geothermobacter sp. EPR-M, Deep-Sea Iron Reducer.</title>
        <authorList>
            <person name="Tully B."/>
            <person name="Savalia P."/>
            <person name="Abuyen K."/>
            <person name="Baughan C."/>
            <person name="Romero E."/>
            <person name="Ronkowski C."/>
            <person name="Torres B."/>
            <person name="Tremblay J."/>
            <person name="Trujillo A."/>
            <person name="Tyler M."/>
            <person name="Perez-Rodriguez I."/>
            <person name="Amend J."/>
        </authorList>
    </citation>
    <scope>NUCLEOTIDE SEQUENCE [LARGE SCALE GENOMIC DNA]</scope>
    <source>
        <strain evidence="1 2">EPR-M</strain>
    </source>
</reference>
<dbReference type="AlphaFoldDB" id="A0A1X0XPE4"/>
<evidence type="ECO:0000313" key="1">
    <source>
        <dbReference type="EMBL" id="ORJ54765.1"/>
    </source>
</evidence>
<protein>
    <recommendedName>
        <fullName evidence="3">Nucleotidyl transferase AbiEii toxin, Type IV TA system</fullName>
    </recommendedName>
</protein>
<dbReference type="OrthoDB" id="5504847at2"/>
<evidence type="ECO:0000313" key="2">
    <source>
        <dbReference type="Proteomes" id="UP000193136"/>
    </source>
</evidence>
<dbReference type="Proteomes" id="UP000193136">
    <property type="component" value="Unassembled WGS sequence"/>
</dbReference>
<evidence type="ECO:0008006" key="3">
    <source>
        <dbReference type="Google" id="ProtNLM"/>
    </source>
</evidence>
<dbReference type="EMBL" id="NAAD01000031">
    <property type="protein sequence ID" value="ORJ54765.1"/>
    <property type="molecule type" value="Genomic_DNA"/>
</dbReference>
<comment type="caution">
    <text evidence="1">The sequence shown here is derived from an EMBL/GenBank/DDBJ whole genome shotgun (WGS) entry which is preliminary data.</text>
</comment>
<accession>A0A1X0XPE4</accession>
<gene>
    <name evidence="1" type="ORF">B5V00_15710</name>
</gene>
<dbReference type="Gene3D" id="3.10.450.620">
    <property type="entry name" value="JHP933, nucleotidyltransferase-like core domain"/>
    <property type="match status" value="1"/>
</dbReference>
<proteinExistence type="predicted"/>
<organism evidence="1 2">
    <name type="scientific">Geothermobacter hydrogeniphilus</name>
    <dbReference type="NCBI Taxonomy" id="1969733"/>
    <lineage>
        <taxon>Bacteria</taxon>
        <taxon>Pseudomonadati</taxon>
        <taxon>Thermodesulfobacteriota</taxon>
        <taxon>Desulfuromonadia</taxon>
        <taxon>Desulfuromonadales</taxon>
        <taxon>Geothermobacteraceae</taxon>
        <taxon>Geothermobacter</taxon>
    </lineage>
</organism>
<name>A0A1X0XPE4_9BACT</name>
<dbReference type="Pfam" id="PF08843">
    <property type="entry name" value="AbiEii"/>
    <property type="match status" value="1"/>
</dbReference>
<dbReference type="InterPro" id="IPR014942">
    <property type="entry name" value="AbiEii"/>
</dbReference>
<dbReference type="STRING" id="1969733.B5V00_15710"/>
<dbReference type="RefSeq" id="WP_085011756.1">
    <property type="nucleotide sequence ID" value="NZ_NAAD01000031.1"/>
</dbReference>